<dbReference type="InterPro" id="IPR010645">
    <property type="entry name" value="MFS_4"/>
</dbReference>
<feature type="transmembrane region" description="Helical" evidence="1">
    <location>
        <begin position="114"/>
        <end position="133"/>
    </location>
</feature>
<feature type="transmembrane region" description="Helical" evidence="1">
    <location>
        <begin position="14"/>
        <end position="35"/>
    </location>
</feature>
<proteinExistence type="predicted"/>
<gene>
    <name evidence="2" type="ORF">G3I67_02140</name>
</gene>
<dbReference type="Pfam" id="PF06779">
    <property type="entry name" value="MFS_4"/>
    <property type="match status" value="1"/>
</dbReference>
<sequence length="401" mass="42973">MPSLSTNGEPTPNWQIILIGILALAVTMGVGRFAFTPLMPLMLRDETFGPATGAEWATANYVGYLIGAITASRFSTHPKLGLVLSLLGITATTSAICLVTPSPLSLLFGAGMRLISGIFSAWTLVCASAWCLGELSKKNAAHLGAWIFTGVGIGIVLAGMLAWLGGHQSAKTLWLELGLLALIGTCFVWIGVARARPSATLPVMHSKAGSKTPIKQNNFAIVLCYGTFGYGYIVQATFLPTMARQQISDPMIFGLTWPIFGLAATISVCICAYWLKNWPRRRVWAIAQFAMAMGTFMPIITIEIWALALSAIFVGGTFMVATMAGLQLARELTPVNPMPLLAKMTMAFALGQIAGPLLVRLLGGVNLKGLDAIVFANGLATILLIMTAIWLWRQPIKRNDE</sequence>
<feature type="transmembrane region" description="Helical" evidence="1">
    <location>
        <begin position="306"/>
        <end position="328"/>
    </location>
</feature>
<reference evidence="2" key="1">
    <citation type="submission" date="2020-02" db="EMBL/GenBank/DDBJ databases">
        <authorList>
            <person name="Chen W.-M."/>
        </authorList>
    </citation>
    <scope>NUCLEOTIDE SEQUENCE</scope>
    <source>
        <strain evidence="2">NBD-18</strain>
    </source>
</reference>
<feature type="transmembrane region" description="Helical" evidence="1">
    <location>
        <begin position="145"/>
        <end position="165"/>
    </location>
</feature>
<dbReference type="EMBL" id="JAAGRN010000001">
    <property type="protein sequence ID" value="NDY82021.1"/>
    <property type="molecule type" value="Genomic_DNA"/>
</dbReference>
<evidence type="ECO:0000256" key="1">
    <source>
        <dbReference type="SAM" id="Phobius"/>
    </source>
</evidence>
<dbReference type="InterPro" id="IPR036259">
    <property type="entry name" value="MFS_trans_sf"/>
</dbReference>
<feature type="transmembrane region" description="Helical" evidence="1">
    <location>
        <begin position="251"/>
        <end position="275"/>
    </location>
</feature>
<feature type="transmembrane region" description="Helical" evidence="1">
    <location>
        <begin position="218"/>
        <end position="239"/>
    </location>
</feature>
<dbReference type="SUPFAM" id="SSF103473">
    <property type="entry name" value="MFS general substrate transporter"/>
    <property type="match status" value="1"/>
</dbReference>
<feature type="transmembrane region" description="Helical" evidence="1">
    <location>
        <begin position="282"/>
        <end position="300"/>
    </location>
</feature>
<keyword evidence="1" id="KW-0472">Membrane</keyword>
<dbReference type="AlphaFoldDB" id="A0A6B2QV49"/>
<organism evidence="2">
    <name type="scientific">Sheuella amnicola</name>
    <dbReference type="NCBI Taxonomy" id="2707330"/>
    <lineage>
        <taxon>Bacteria</taxon>
        <taxon>Pseudomonadati</taxon>
        <taxon>Pseudomonadota</taxon>
        <taxon>Betaproteobacteria</taxon>
        <taxon>Burkholderiales</taxon>
        <taxon>Alcaligenaceae</taxon>
        <taxon>Sheuella</taxon>
    </lineage>
</organism>
<dbReference type="PANTHER" id="PTHR23537">
    <property type="match status" value="1"/>
</dbReference>
<feature type="transmembrane region" description="Helical" evidence="1">
    <location>
        <begin position="373"/>
        <end position="392"/>
    </location>
</feature>
<feature type="transmembrane region" description="Helical" evidence="1">
    <location>
        <begin position="340"/>
        <end position="361"/>
    </location>
</feature>
<dbReference type="Gene3D" id="1.20.1250.20">
    <property type="entry name" value="MFS general substrate transporter like domains"/>
    <property type="match status" value="2"/>
</dbReference>
<protein>
    <submittedName>
        <fullName evidence="2">YbfB/YjiJ family MFS transporter</fullName>
    </submittedName>
</protein>
<dbReference type="PANTHER" id="PTHR23537:SF1">
    <property type="entry name" value="SUGAR TRANSPORTER"/>
    <property type="match status" value="1"/>
</dbReference>
<dbReference type="GO" id="GO:0005886">
    <property type="term" value="C:plasma membrane"/>
    <property type="evidence" value="ECO:0007669"/>
    <property type="project" value="TreeGrafter"/>
</dbReference>
<feature type="transmembrane region" description="Helical" evidence="1">
    <location>
        <begin position="177"/>
        <end position="197"/>
    </location>
</feature>
<feature type="transmembrane region" description="Helical" evidence="1">
    <location>
        <begin position="80"/>
        <end position="102"/>
    </location>
</feature>
<name>A0A6B2QV49_9BURK</name>
<comment type="caution">
    <text evidence="2">The sequence shown here is derived from an EMBL/GenBank/DDBJ whole genome shotgun (WGS) entry which is preliminary data.</text>
</comment>
<keyword evidence="1" id="KW-0812">Transmembrane</keyword>
<keyword evidence="1" id="KW-1133">Transmembrane helix</keyword>
<dbReference type="RefSeq" id="WP_163651303.1">
    <property type="nucleotide sequence ID" value="NZ_JAAGRN010000001.1"/>
</dbReference>
<accession>A0A6B2QV49</accession>
<evidence type="ECO:0000313" key="2">
    <source>
        <dbReference type="EMBL" id="NDY82021.1"/>
    </source>
</evidence>